<evidence type="ECO:0000313" key="2">
    <source>
        <dbReference type="Proteomes" id="UP001193081"/>
    </source>
</evidence>
<accession>A0ABS4D457</accession>
<dbReference type="RefSeq" id="WP_135475689.1">
    <property type="nucleotide sequence ID" value="NZ_SIJK02000001.1"/>
</dbReference>
<dbReference type="Proteomes" id="UP001193081">
    <property type="component" value="Unassembled WGS sequence"/>
</dbReference>
<dbReference type="InterPro" id="IPR023296">
    <property type="entry name" value="Glyco_hydro_beta-prop_sf"/>
</dbReference>
<sequence length="361" mass="41467">MSLPESTVSHVQHEFPISELLPPAWVRTLQSSRFAVYNPALTCFRNRLLMAYRVDFGYEKPFRVATAICVLDEHLRVVPGSVVALSDTIRCEAANHYDARFLVFGDRLFVHFNNDWNTVPNQIFLVELDPDTLQAQSPARLLELQGPRQPCEKNWLLFAHDGELFAMYQVAPHIVLHVDLAGSGPIRCRPVYRTAWDTTAYARRYGELRGGTPPVRVGEHYISIFHSRTHAQRLAPVHPPRAVATLKRLPWLRQIKRWLREHFAPVRYYGGVYAFASEPPFAPTFIRPTPILWPEREGRRQRPTASHMAPRRVVYPCGLVHLDDGRWLVSYGIHDERAALRVFTRQEIEGGLEREPQGSVI</sequence>
<evidence type="ECO:0008006" key="3">
    <source>
        <dbReference type="Google" id="ProtNLM"/>
    </source>
</evidence>
<dbReference type="Gene3D" id="2.115.10.20">
    <property type="entry name" value="Glycosyl hydrolase domain, family 43"/>
    <property type="match status" value="1"/>
</dbReference>
<gene>
    <name evidence="1" type="ORF">EYB53_000740</name>
</gene>
<keyword evidence="2" id="KW-1185">Reference proteome</keyword>
<comment type="caution">
    <text evidence="1">The sequence shown here is derived from an EMBL/GenBank/DDBJ whole genome shotgun (WGS) entry which is preliminary data.</text>
</comment>
<reference evidence="1 2" key="1">
    <citation type="submission" date="2021-03" db="EMBL/GenBank/DDBJ databases">
        <authorList>
            <person name="Grouzdev D.S."/>
        </authorList>
    </citation>
    <scope>NUCLEOTIDE SEQUENCE [LARGE SCALE GENOMIC DNA]</scope>
    <source>
        <strain evidence="1 2">M50-1</strain>
    </source>
</reference>
<evidence type="ECO:0000313" key="1">
    <source>
        <dbReference type="EMBL" id="MBP1464222.1"/>
    </source>
</evidence>
<protein>
    <recommendedName>
        <fullName evidence="3">Glycosidase</fullName>
    </recommendedName>
</protein>
<dbReference type="EMBL" id="SIJK02000001">
    <property type="protein sequence ID" value="MBP1464222.1"/>
    <property type="molecule type" value="Genomic_DNA"/>
</dbReference>
<organism evidence="1 2">
    <name type="scientific">Candidatus Chloroploca mongolica</name>
    <dbReference type="NCBI Taxonomy" id="2528176"/>
    <lineage>
        <taxon>Bacteria</taxon>
        <taxon>Bacillati</taxon>
        <taxon>Chloroflexota</taxon>
        <taxon>Chloroflexia</taxon>
        <taxon>Chloroflexales</taxon>
        <taxon>Chloroflexineae</taxon>
        <taxon>Oscillochloridaceae</taxon>
        <taxon>Candidatus Chloroploca</taxon>
    </lineage>
</organism>
<dbReference type="SUPFAM" id="SSF75005">
    <property type="entry name" value="Arabinanase/levansucrase/invertase"/>
    <property type="match status" value="1"/>
</dbReference>
<proteinExistence type="predicted"/>
<name>A0ABS4D457_9CHLR</name>